<dbReference type="Proteomes" id="UP000186817">
    <property type="component" value="Unassembled WGS sequence"/>
</dbReference>
<proteinExistence type="predicted"/>
<accession>A0A1Q9DL45</accession>
<keyword evidence="3" id="KW-1185">Reference proteome</keyword>
<dbReference type="OMA" id="SAFWENG"/>
<feature type="compositionally biased region" description="Polar residues" evidence="1">
    <location>
        <begin position="57"/>
        <end position="77"/>
    </location>
</feature>
<protein>
    <submittedName>
        <fullName evidence="2">Uncharacterized protein</fullName>
    </submittedName>
</protein>
<gene>
    <name evidence="2" type="ORF">AK812_SmicGene21958</name>
</gene>
<dbReference type="AlphaFoldDB" id="A0A1Q9DL45"/>
<evidence type="ECO:0000313" key="3">
    <source>
        <dbReference type="Proteomes" id="UP000186817"/>
    </source>
</evidence>
<evidence type="ECO:0000313" key="2">
    <source>
        <dbReference type="EMBL" id="OLP95878.1"/>
    </source>
</evidence>
<name>A0A1Q9DL45_SYMMI</name>
<dbReference type="EMBL" id="LSRX01000487">
    <property type="protein sequence ID" value="OLP95878.1"/>
    <property type="molecule type" value="Genomic_DNA"/>
</dbReference>
<dbReference type="OrthoDB" id="417902at2759"/>
<feature type="region of interest" description="Disordered" evidence="1">
    <location>
        <begin position="1"/>
        <end position="91"/>
    </location>
</feature>
<comment type="caution">
    <text evidence="2">The sequence shown here is derived from an EMBL/GenBank/DDBJ whole genome shotgun (WGS) entry which is preliminary data.</text>
</comment>
<organism evidence="2 3">
    <name type="scientific">Symbiodinium microadriaticum</name>
    <name type="common">Dinoflagellate</name>
    <name type="synonym">Zooxanthella microadriatica</name>
    <dbReference type="NCBI Taxonomy" id="2951"/>
    <lineage>
        <taxon>Eukaryota</taxon>
        <taxon>Sar</taxon>
        <taxon>Alveolata</taxon>
        <taxon>Dinophyceae</taxon>
        <taxon>Suessiales</taxon>
        <taxon>Symbiodiniaceae</taxon>
        <taxon>Symbiodinium</taxon>
    </lineage>
</organism>
<sequence>MQDFTTTFGRLFGSETQASPAPASTAPPPSAFWENGGSSSRSSPRRREGRAAPSTKMRLQQDSGNTRCNPTTALTKTTHQELAPPPRAAPTPAKNLLGLRGAGMDDVDVWAKDLRQQRMASRNSSQILASQNNARETSFLGDSSTLMKHPKQVGRNQSNLLKWEIEHASDAQKDAAPPLQVRNQENNYSVFSAQDDPAASASLKSPRACTQAGDGTGPTLLAGGAKGTTAPRALGLRKESANQAIEAMMQEECGYRTREAIADRSRAARGFRWF</sequence>
<reference evidence="2 3" key="1">
    <citation type="submission" date="2016-02" db="EMBL/GenBank/DDBJ databases">
        <title>Genome analysis of coral dinoflagellate symbionts highlights evolutionary adaptations to a symbiotic lifestyle.</title>
        <authorList>
            <person name="Aranda M."/>
            <person name="Li Y."/>
            <person name="Liew Y.J."/>
            <person name="Baumgarten S."/>
            <person name="Simakov O."/>
            <person name="Wilson M."/>
            <person name="Piel J."/>
            <person name="Ashoor H."/>
            <person name="Bougouffa S."/>
            <person name="Bajic V.B."/>
            <person name="Ryu T."/>
            <person name="Ravasi T."/>
            <person name="Bayer T."/>
            <person name="Micklem G."/>
            <person name="Kim H."/>
            <person name="Bhak J."/>
            <person name="Lajeunesse T.C."/>
            <person name="Voolstra C.R."/>
        </authorList>
    </citation>
    <scope>NUCLEOTIDE SEQUENCE [LARGE SCALE GENOMIC DNA]</scope>
    <source>
        <strain evidence="2 3">CCMP2467</strain>
    </source>
</reference>
<evidence type="ECO:0000256" key="1">
    <source>
        <dbReference type="SAM" id="MobiDB-lite"/>
    </source>
</evidence>